<keyword evidence="2" id="KW-1185">Reference proteome</keyword>
<dbReference type="RefSeq" id="WP_188746206.1">
    <property type="nucleotide sequence ID" value="NZ_BMIK01000001.1"/>
</dbReference>
<evidence type="ECO:0008006" key="3">
    <source>
        <dbReference type="Google" id="ProtNLM"/>
    </source>
</evidence>
<proteinExistence type="predicted"/>
<name>A0ABQ1L221_9SPHI</name>
<dbReference type="EMBL" id="BMIK01000001">
    <property type="protein sequence ID" value="GGC12751.1"/>
    <property type="molecule type" value="Genomic_DNA"/>
</dbReference>
<dbReference type="Proteomes" id="UP000597338">
    <property type="component" value="Unassembled WGS sequence"/>
</dbReference>
<gene>
    <name evidence="1" type="ORF">GCM10011386_00500</name>
</gene>
<accession>A0ABQ1L221</accession>
<dbReference type="PROSITE" id="PS51257">
    <property type="entry name" value="PROKAR_LIPOPROTEIN"/>
    <property type="match status" value="1"/>
</dbReference>
<comment type="caution">
    <text evidence="1">The sequence shown here is derived from an EMBL/GenBank/DDBJ whole genome shotgun (WGS) entry which is preliminary data.</text>
</comment>
<dbReference type="Pfam" id="PF15418">
    <property type="entry name" value="DUF4625"/>
    <property type="match status" value="1"/>
</dbReference>
<reference evidence="2" key="1">
    <citation type="journal article" date="2019" name="Int. J. Syst. Evol. Microbiol.">
        <title>The Global Catalogue of Microorganisms (GCM) 10K type strain sequencing project: providing services to taxonomists for standard genome sequencing and annotation.</title>
        <authorList>
            <consortium name="The Broad Institute Genomics Platform"/>
            <consortium name="The Broad Institute Genome Sequencing Center for Infectious Disease"/>
            <person name="Wu L."/>
            <person name="Ma J."/>
        </authorList>
    </citation>
    <scope>NUCLEOTIDE SEQUENCE [LARGE SCALE GENOMIC DNA]</scope>
    <source>
        <strain evidence="2">CGMCC 1.15342</strain>
    </source>
</reference>
<sequence>MNRKTLWGVLILLNLSWIALSSCSKEDDVKPAAPKIELIHLGTHDSPDDRIIYRNEIHFEAKITAEALIQKIDLEIIQKSGYGTYSFTKEYTGDYTGQKEIAAFHDHPTLAEDAPIGDYLFRLTVTDQQGQAVSIEEDVTVKVGEGGGEHEHEHEH</sequence>
<protein>
    <recommendedName>
        <fullName evidence="3">DUF4625 domain-containing protein</fullName>
    </recommendedName>
</protein>
<evidence type="ECO:0000313" key="2">
    <source>
        <dbReference type="Proteomes" id="UP000597338"/>
    </source>
</evidence>
<organism evidence="1 2">
    <name type="scientific">Parapedobacter defluvii</name>
    <dbReference type="NCBI Taxonomy" id="2045106"/>
    <lineage>
        <taxon>Bacteria</taxon>
        <taxon>Pseudomonadati</taxon>
        <taxon>Bacteroidota</taxon>
        <taxon>Sphingobacteriia</taxon>
        <taxon>Sphingobacteriales</taxon>
        <taxon>Sphingobacteriaceae</taxon>
        <taxon>Parapedobacter</taxon>
    </lineage>
</organism>
<dbReference type="InterPro" id="IPR027829">
    <property type="entry name" value="DUF4625"/>
</dbReference>
<evidence type="ECO:0000313" key="1">
    <source>
        <dbReference type="EMBL" id="GGC12751.1"/>
    </source>
</evidence>